<proteinExistence type="predicted"/>
<name>W9PIK1_FUSOX</name>
<feature type="signal peptide" evidence="1">
    <location>
        <begin position="1"/>
        <end position="21"/>
    </location>
</feature>
<protein>
    <submittedName>
        <fullName evidence="2">Uncharacterized protein</fullName>
    </submittedName>
</protein>
<reference evidence="2" key="2">
    <citation type="submission" date="2012-05" db="EMBL/GenBank/DDBJ databases">
        <title>Annotation of the Genome Sequence of Fusarium oxysporum HDV247.</title>
        <authorList>
            <consortium name="The Broad Institute Genomics Platform"/>
            <person name="Ma L.-J."/>
            <person name="Corby-Kistler H."/>
            <person name="Broz K."/>
            <person name="Gale L.R."/>
            <person name="Jonkers W."/>
            <person name="O'Donnell K."/>
            <person name="Ploetz R."/>
            <person name="Steinberg C."/>
            <person name="Schwartz D.C."/>
            <person name="VanEtten H."/>
            <person name="Zhou S."/>
            <person name="Young S.K."/>
            <person name="Zeng Q."/>
            <person name="Gargeya S."/>
            <person name="Fitzgerald M."/>
            <person name="Abouelleil A."/>
            <person name="Alvarado L."/>
            <person name="Chapman S.B."/>
            <person name="Gainer-Dewar J."/>
            <person name="Goldberg J."/>
            <person name="Griggs A."/>
            <person name="Gujja S."/>
            <person name="Hansen M."/>
            <person name="Howarth C."/>
            <person name="Imamovic A."/>
            <person name="Ireland A."/>
            <person name="Larimer J."/>
            <person name="McCowan C."/>
            <person name="Murphy C."/>
            <person name="Pearson M."/>
            <person name="Poon T.W."/>
            <person name="Priest M."/>
            <person name="Roberts A."/>
            <person name="Saif S."/>
            <person name="Shea T."/>
            <person name="Sykes S."/>
            <person name="Wortman J."/>
            <person name="Nusbaum C."/>
            <person name="Birren B."/>
        </authorList>
    </citation>
    <scope>NUCLEOTIDE SEQUENCE</scope>
    <source>
        <strain evidence="2">HDV247</strain>
    </source>
</reference>
<dbReference type="AlphaFoldDB" id="W9PIK1"/>
<sequence length="56" mass="6423">MGLCQGKINIVIILTFDVFVAELHEGVVERRMNMWISRAQDRVKVPKDTYTSGNDK</sequence>
<evidence type="ECO:0000256" key="1">
    <source>
        <dbReference type="SAM" id="SignalP"/>
    </source>
</evidence>
<evidence type="ECO:0000313" key="2">
    <source>
        <dbReference type="EMBL" id="EXA44903.1"/>
    </source>
</evidence>
<reference evidence="2" key="1">
    <citation type="submission" date="2011-10" db="EMBL/GenBank/DDBJ databases">
        <title>The Genome Sequence of Fusarium oxysporum HDV247.</title>
        <authorList>
            <consortium name="The Broad Institute Genome Sequencing Platform"/>
            <person name="Ma L.-J."/>
            <person name="Gale L.R."/>
            <person name="Schwartz D.C."/>
            <person name="Zhou S."/>
            <person name="Corby-Kistler H."/>
            <person name="Young S.K."/>
            <person name="Zeng Q."/>
            <person name="Gargeya S."/>
            <person name="Fitzgerald M."/>
            <person name="Haas B."/>
            <person name="Abouelleil A."/>
            <person name="Alvarado L."/>
            <person name="Arachchi H.M."/>
            <person name="Berlin A."/>
            <person name="Brown A."/>
            <person name="Chapman S.B."/>
            <person name="Chen Z."/>
            <person name="Dunbar C."/>
            <person name="Freedman E."/>
            <person name="Gearin G."/>
            <person name="Goldberg J."/>
            <person name="Griggs A."/>
            <person name="Gujja S."/>
            <person name="Heiman D."/>
            <person name="Howarth C."/>
            <person name="Larson L."/>
            <person name="Lui A."/>
            <person name="MacDonald P.J.P."/>
            <person name="Montmayeur A."/>
            <person name="Murphy C."/>
            <person name="Neiman D."/>
            <person name="Pearson M."/>
            <person name="Priest M."/>
            <person name="Roberts A."/>
            <person name="Saif S."/>
            <person name="Shea T."/>
            <person name="Shenoy N."/>
            <person name="Sisk P."/>
            <person name="Stolte C."/>
            <person name="Sykes S."/>
            <person name="Wortman J."/>
            <person name="Nusbaum C."/>
            <person name="Birren B."/>
        </authorList>
    </citation>
    <scope>NUCLEOTIDE SEQUENCE [LARGE SCALE GENOMIC DNA]</scope>
    <source>
        <strain evidence="2">HDV247</strain>
    </source>
</reference>
<keyword evidence="1" id="KW-0732">Signal</keyword>
<gene>
    <name evidence="2" type="ORF">FOVG_06174</name>
</gene>
<accession>W9PIK1</accession>
<dbReference type="Proteomes" id="UP000030751">
    <property type="component" value="Unassembled WGS sequence"/>
</dbReference>
<feature type="chain" id="PRO_5004927949" evidence="1">
    <location>
        <begin position="22"/>
        <end position="56"/>
    </location>
</feature>
<dbReference type="EMBL" id="JH650971">
    <property type="protein sequence ID" value="EXA44903.1"/>
    <property type="molecule type" value="Genomic_DNA"/>
</dbReference>
<dbReference type="HOGENOM" id="CLU_3014188_0_0_1"/>
<organism evidence="2">
    <name type="scientific">Fusarium oxysporum f. sp. pisi HDV247</name>
    <dbReference type="NCBI Taxonomy" id="1080344"/>
    <lineage>
        <taxon>Eukaryota</taxon>
        <taxon>Fungi</taxon>
        <taxon>Dikarya</taxon>
        <taxon>Ascomycota</taxon>
        <taxon>Pezizomycotina</taxon>
        <taxon>Sordariomycetes</taxon>
        <taxon>Hypocreomycetidae</taxon>
        <taxon>Hypocreales</taxon>
        <taxon>Nectriaceae</taxon>
        <taxon>Fusarium</taxon>
        <taxon>Fusarium oxysporum species complex</taxon>
    </lineage>
</organism>